<dbReference type="SUPFAM" id="SSF53474">
    <property type="entry name" value="alpha/beta-Hydrolases"/>
    <property type="match status" value="1"/>
</dbReference>
<feature type="domain" description="BAAT/Acyl-CoA thioester hydrolase C-terminal" evidence="3">
    <location>
        <begin position="358"/>
        <end position="565"/>
    </location>
</feature>
<dbReference type="PANTHER" id="PTHR10824:SF11">
    <property type="entry name" value="BAAT_ACYL-COA THIOESTER HYDROLASE PROTEIN"/>
    <property type="match status" value="1"/>
</dbReference>
<dbReference type="InterPro" id="IPR006862">
    <property type="entry name" value="Thio_Ohase/aa_AcTrfase"/>
</dbReference>
<dbReference type="InterPro" id="IPR014940">
    <property type="entry name" value="BAAT_C"/>
</dbReference>
<feature type="compositionally biased region" description="Polar residues" evidence="1">
    <location>
        <begin position="87"/>
        <end position="98"/>
    </location>
</feature>
<proteinExistence type="predicted"/>
<reference evidence="4 5" key="1">
    <citation type="submission" date="2022-05" db="EMBL/GenBank/DDBJ databases">
        <title>Chromosome-level reference genomes for two strains of Caenorhabditis briggsae: an improved platform for comparative genomics.</title>
        <authorList>
            <person name="Stevens L."/>
            <person name="Andersen E.C."/>
        </authorList>
    </citation>
    <scope>NUCLEOTIDE SEQUENCE [LARGE SCALE GENOMIC DNA]</scope>
    <source>
        <strain evidence="4">QX1410_ONT</strain>
        <tissue evidence="4">Whole-organism</tissue>
    </source>
</reference>
<dbReference type="Gene3D" id="2.60.40.2240">
    <property type="entry name" value="Acyl-CoA thioester hydrolase/BAAT N-terminal domain"/>
    <property type="match status" value="1"/>
</dbReference>
<feature type="region of interest" description="Disordered" evidence="1">
    <location>
        <begin position="36"/>
        <end position="105"/>
    </location>
</feature>
<evidence type="ECO:0000256" key="1">
    <source>
        <dbReference type="SAM" id="MobiDB-lite"/>
    </source>
</evidence>
<dbReference type="Pfam" id="PF04775">
    <property type="entry name" value="Bile_Hydr_Trans"/>
    <property type="match status" value="1"/>
</dbReference>
<dbReference type="Gene3D" id="3.40.50.1820">
    <property type="entry name" value="alpha/beta hydrolase"/>
    <property type="match status" value="1"/>
</dbReference>
<organism evidence="4 5">
    <name type="scientific">Caenorhabditis briggsae</name>
    <dbReference type="NCBI Taxonomy" id="6238"/>
    <lineage>
        <taxon>Eukaryota</taxon>
        <taxon>Metazoa</taxon>
        <taxon>Ecdysozoa</taxon>
        <taxon>Nematoda</taxon>
        <taxon>Chromadorea</taxon>
        <taxon>Rhabditida</taxon>
        <taxon>Rhabditina</taxon>
        <taxon>Rhabditomorpha</taxon>
        <taxon>Rhabditoidea</taxon>
        <taxon>Rhabditidae</taxon>
        <taxon>Peloderinae</taxon>
        <taxon>Caenorhabditis</taxon>
    </lineage>
</organism>
<dbReference type="InterPro" id="IPR042490">
    <property type="entry name" value="Thio_Ohase/BAAT_N"/>
</dbReference>
<name>A0AAE9DUZ1_CAEBR</name>
<sequence length="652" mass="73408">MNVPSTSTRGYAKYQIRSSGMPRVLANESDVFTLDDVEVDEETEELKPNRIPVTKEEEEKSRLVECNLDSDEEDEKTPPQEDDKGQNIRQSSKNSSTVESKERCRLRDSFDLDNDDSLSDDLDLLPPIPGAPNTNTSWCAKLHRFNCCNPRIPSKCTIIIMKHLNIDKADSLQPEHVHITANGLRPGGTYRFDMQLRHNYGSHASYCVLKADENGNIDMKTAKPLRGTYFEADGMGLFLSMTPCEDFAYGGYLRCTPPIPFFYLLILSDESGTKLDEMYIKKHWMHPLLTRTEIEHDGFCGTLFKPPGDGPFPCVMDISGTGGGLHEHKGAMLASEGFVVICVAFFQFKDLPYKMEDVDVEYFLKPIEFVLGLPYTTNMLGIQGVSFGATIVDLLSTRYPQIKAVVSINGPHAQSHYCLLKEHGKPMDVPYLDDSKLFFINTILATAPCFKTLTPVLTPENSIPWHRIPKDTAYRLIGSVDDLCAPSIHSNLHIQKKLQETGHYVELELVNGGHIMEPPYFPHHDIVYAKFQGFYCGYGGEIVLHAKSQERTWANTINFFKRKLGSPPPMPDWMRLTKVDGPLRPITIHKPKMLYTIAAVGACAYFAVTDSIVKKAVVETVKAVVWPTSDEQVAAQMKEKKTDKEDEDWALY</sequence>
<feature type="compositionally biased region" description="Basic and acidic residues" evidence="1">
    <location>
        <begin position="45"/>
        <end position="63"/>
    </location>
</feature>
<dbReference type="EMBL" id="CP090891">
    <property type="protein sequence ID" value="ULU12254.1"/>
    <property type="molecule type" value="Genomic_DNA"/>
</dbReference>
<feature type="compositionally biased region" description="Basic and acidic residues" evidence="1">
    <location>
        <begin position="76"/>
        <end position="86"/>
    </location>
</feature>
<protein>
    <submittedName>
        <fullName evidence="4">Uncharacterized protein</fullName>
    </submittedName>
</protein>
<evidence type="ECO:0000259" key="2">
    <source>
        <dbReference type="Pfam" id="PF04775"/>
    </source>
</evidence>
<dbReference type="InterPro" id="IPR029058">
    <property type="entry name" value="AB_hydrolase_fold"/>
</dbReference>
<dbReference type="FunFam" id="3.40.50.1820:FF:000739">
    <property type="entry name" value="Protein CBG14567"/>
    <property type="match status" value="1"/>
</dbReference>
<evidence type="ECO:0000313" key="4">
    <source>
        <dbReference type="EMBL" id="ULU12254.1"/>
    </source>
</evidence>
<dbReference type="Pfam" id="PF08840">
    <property type="entry name" value="BAAT_C"/>
    <property type="match status" value="1"/>
</dbReference>
<dbReference type="Proteomes" id="UP000827892">
    <property type="component" value="Chromosome I"/>
</dbReference>
<dbReference type="PANTHER" id="PTHR10824">
    <property type="entry name" value="ACYL-COENZYME A THIOESTERASE-RELATED"/>
    <property type="match status" value="1"/>
</dbReference>
<feature type="domain" description="Acyl-CoA thioester hydrolase/bile acid-CoA amino acid N-acetyltransferase" evidence="2">
    <location>
        <begin position="175"/>
        <end position="295"/>
    </location>
</feature>
<evidence type="ECO:0000313" key="5">
    <source>
        <dbReference type="Proteomes" id="UP000827892"/>
    </source>
</evidence>
<dbReference type="AlphaFoldDB" id="A0AAE9DUZ1"/>
<accession>A0AAE9DUZ1</accession>
<gene>
    <name evidence="4" type="ORF">L3Y34_015523</name>
</gene>
<evidence type="ECO:0000259" key="3">
    <source>
        <dbReference type="Pfam" id="PF08840"/>
    </source>
</evidence>
<dbReference type="FunFam" id="2.60.40.2240:FF:000003">
    <property type="entry name" value="Protein CBG04103"/>
    <property type="match status" value="1"/>
</dbReference>